<keyword evidence="3" id="KW-1185">Reference proteome</keyword>
<gene>
    <name evidence="2" type="ORF">PRUPE_2G003500</name>
</gene>
<evidence type="ECO:0000313" key="2">
    <source>
        <dbReference type="EMBL" id="ONI20213.1"/>
    </source>
</evidence>
<protein>
    <submittedName>
        <fullName evidence="2">Uncharacterized protein</fullName>
    </submittedName>
</protein>
<name>A0A251Q8W3_PRUPE</name>
<evidence type="ECO:0000256" key="1">
    <source>
        <dbReference type="SAM" id="MobiDB-lite"/>
    </source>
</evidence>
<sequence length="76" mass="9165">MKDRFWRPHKRKKNIKQGGGEYPHGSLCLHLPTPHYNIITQQTVLEQEVIIKVGKVTRTREREQRMREKMIKIESR</sequence>
<dbReference type="AlphaFoldDB" id="A0A251Q8W3"/>
<accession>A0A251Q8W3</accession>
<evidence type="ECO:0000313" key="3">
    <source>
        <dbReference type="Proteomes" id="UP000006882"/>
    </source>
</evidence>
<dbReference type="EMBL" id="CM007652">
    <property type="protein sequence ID" value="ONI20213.1"/>
    <property type="molecule type" value="Genomic_DNA"/>
</dbReference>
<organism evidence="2 3">
    <name type="scientific">Prunus persica</name>
    <name type="common">Peach</name>
    <name type="synonym">Amygdalus persica</name>
    <dbReference type="NCBI Taxonomy" id="3760"/>
    <lineage>
        <taxon>Eukaryota</taxon>
        <taxon>Viridiplantae</taxon>
        <taxon>Streptophyta</taxon>
        <taxon>Embryophyta</taxon>
        <taxon>Tracheophyta</taxon>
        <taxon>Spermatophyta</taxon>
        <taxon>Magnoliopsida</taxon>
        <taxon>eudicotyledons</taxon>
        <taxon>Gunneridae</taxon>
        <taxon>Pentapetalae</taxon>
        <taxon>rosids</taxon>
        <taxon>fabids</taxon>
        <taxon>Rosales</taxon>
        <taxon>Rosaceae</taxon>
        <taxon>Amygdaloideae</taxon>
        <taxon>Amygdaleae</taxon>
        <taxon>Prunus</taxon>
    </lineage>
</organism>
<reference evidence="2 3" key="1">
    <citation type="journal article" date="2013" name="Nat. Genet.">
        <title>The high-quality draft genome of peach (Prunus persica) identifies unique patterns of genetic diversity, domestication and genome evolution.</title>
        <authorList>
            <consortium name="International Peach Genome Initiative"/>
            <person name="Verde I."/>
            <person name="Abbott A.G."/>
            <person name="Scalabrin S."/>
            <person name="Jung S."/>
            <person name="Shu S."/>
            <person name="Marroni F."/>
            <person name="Zhebentyayeva T."/>
            <person name="Dettori M.T."/>
            <person name="Grimwood J."/>
            <person name="Cattonaro F."/>
            <person name="Zuccolo A."/>
            <person name="Rossini L."/>
            <person name="Jenkins J."/>
            <person name="Vendramin E."/>
            <person name="Meisel L.A."/>
            <person name="Decroocq V."/>
            <person name="Sosinski B."/>
            <person name="Prochnik S."/>
            <person name="Mitros T."/>
            <person name="Policriti A."/>
            <person name="Cipriani G."/>
            <person name="Dondini L."/>
            <person name="Ficklin S."/>
            <person name="Goodstein D.M."/>
            <person name="Xuan P."/>
            <person name="Del Fabbro C."/>
            <person name="Aramini V."/>
            <person name="Copetti D."/>
            <person name="Gonzalez S."/>
            <person name="Horner D.S."/>
            <person name="Falchi R."/>
            <person name="Lucas S."/>
            <person name="Mica E."/>
            <person name="Maldonado J."/>
            <person name="Lazzari B."/>
            <person name="Bielenberg D."/>
            <person name="Pirona R."/>
            <person name="Miculan M."/>
            <person name="Barakat A."/>
            <person name="Testolin R."/>
            <person name="Stella A."/>
            <person name="Tartarini S."/>
            <person name="Tonutti P."/>
            <person name="Arus P."/>
            <person name="Orellana A."/>
            <person name="Wells C."/>
            <person name="Main D."/>
            <person name="Vizzotto G."/>
            <person name="Silva H."/>
            <person name="Salamini F."/>
            <person name="Schmutz J."/>
            <person name="Morgante M."/>
            <person name="Rokhsar D.S."/>
        </authorList>
    </citation>
    <scope>NUCLEOTIDE SEQUENCE [LARGE SCALE GENOMIC DNA]</scope>
    <source>
        <strain evidence="3">cv. Nemared</strain>
    </source>
</reference>
<feature type="region of interest" description="Disordered" evidence="1">
    <location>
        <begin position="1"/>
        <end position="23"/>
    </location>
</feature>
<dbReference type="Proteomes" id="UP000006882">
    <property type="component" value="Chromosome G2"/>
</dbReference>
<dbReference type="Gramene" id="ONI20213">
    <property type="protein sequence ID" value="ONI20213"/>
    <property type="gene ID" value="PRUPE_2G003500"/>
</dbReference>
<proteinExistence type="predicted"/>